<evidence type="ECO:0008006" key="8">
    <source>
        <dbReference type="Google" id="ProtNLM"/>
    </source>
</evidence>
<dbReference type="GO" id="GO:0005886">
    <property type="term" value="C:plasma membrane"/>
    <property type="evidence" value="ECO:0007669"/>
    <property type="project" value="TreeGrafter"/>
</dbReference>
<feature type="transmembrane region" description="Helical" evidence="5">
    <location>
        <begin position="93"/>
        <end position="115"/>
    </location>
</feature>
<dbReference type="PANTHER" id="PTHR19282:SF477">
    <property type="entry name" value="TETRASPANIN"/>
    <property type="match status" value="1"/>
</dbReference>
<evidence type="ECO:0000256" key="4">
    <source>
        <dbReference type="ARBA" id="ARBA00023136"/>
    </source>
</evidence>
<comment type="caution">
    <text evidence="6">The sequence shown here is derived from an EMBL/GenBank/DDBJ whole genome shotgun (WGS) entry which is preliminary data.</text>
</comment>
<organism evidence="6 7">
    <name type="scientific">Ridgeia piscesae</name>
    <name type="common">Tubeworm</name>
    <dbReference type="NCBI Taxonomy" id="27915"/>
    <lineage>
        <taxon>Eukaryota</taxon>
        <taxon>Metazoa</taxon>
        <taxon>Spiralia</taxon>
        <taxon>Lophotrochozoa</taxon>
        <taxon>Annelida</taxon>
        <taxon>Polychaeta</taxon>
        <taxon>Sedentaria</taxon>
        <taxon>Canalipalpata</taxon>
        <taxon>Sabellida</taxon>
        <taxon>Siboglinidae</taxon>
        <taxon>Ridgeia</taxon>
    </lineage>
</organism>
<dbReference type="SUPFAM" id="SSF48652">
    <property type="entry name" value="Tetraspanin"/>
    <property type="match status" value="1"/>
</dbReference>
<keyword evidence="4 5" id="KW-0472">Membrane</keyword>
<keyword evidence="7" id="KW-1185">Reference proteome</keyword>
<dbReference type="InterPro" id="IPR018499">
    <property type="entry name" value="Tetraspanin/Peripherin"/>
</dbReference>
<evidence type="ECO:0000256" key="2">
    <source>
        <dbReference type="ARBA" id="ARBA00022692"/>
    </source>
</evidence>
<accession>A0AAD9NNG8</accession>
<proteinExistence type="predicted"/>
<comment type="subcellular location">
    <subcellularLocation>
        <location evidence="1">Membrane</location>
        <topology evidence="1">Multi-pass membrane protein</topology>
    </subcellularLocation>
</comment>
<feature type="transmembrane region" description="Helical" evidence="5">
    <location>
        <begin position="12"/>
        <end position="36"/>
    </location>
</feature>
<dbReference type="Pfam" id="PF00335">
    <property type="entry name" value="Tetraspanin"/>
    <property type="match status" value="1"/>
</dbReference>
<dbReference type="InterPro" id="IPR008952">
    <property type="entry name" value="Tetraspanin_EC2_sf"/>
</dbReference>
<dbReference type="PANTHER" id="PTHR19282">
    <property type="entry name" value="TETRASPANIN"/>
    <property type="match status" value="1"/>
</dbReference>
<evidence type="ECO:0000313" key="6">
    <source>
        <dbReference type="EMBL" id="KAK2173589.1"/>
    </source>
</evidence>
<evidence type="ECO:0000313" key="7">
    <source>
        <dbReference type="Proteomes" id="UP001209878"/>
    </source>
</evidence>
<gene>
    <name evidence="6" type="ORF">NP493_864g00020</name>
</gene>
<feature type="transmembrane region" description="Helical" evidence="5">
    <location>
        <begin position="57"/>
        <end position="81"/>
    </location>
</feature>
<sequence>MGVNSTKHRCLTLTLVIFNAILSLCAIPLIGVGFYLKENVAVYTYFTDSPYNVTFRNMLFATGMLLMCIHSLGAALFWIARTAKSSSTITCPIGVYVIIVFVFVWVMLATAIIGFKQTASMRTNFASGFRLAMAAYNSTEKAKERVDVLQAAHQCCGLANYTDWFEVAWHNSKYLDVFEVGKIYQVRSYGQQLLVLLDSVPFSCCNVSSPRPCRHTALLGAFTIKPAAVRDLTVYRRGCHDVVTRSTVFVFLPNFAIFLIVLFGLLVSCL</sequence>
<name>A0AAD9NNG8_RIDPI</name>
<dbReference type="Proteomes" id="UP001209878">
    <property type="component" value="Unassembled WGS sequence"/>
</dbReference>
<evidence type="ECO:0000256" key="1">
    <source>
        <dbReference type="ARBA" id="ARBA00004141"/>
    </source>
</evidence>
<dbReference type="EMBL" id="JAODUO010000864">
    <property type="protein sequence ID" value="KAK2173589.1"/>
    <property type="molecule type" value="Genomic_DNA"/>
</dbReference>
<dbReference type="Gene3D" id="1.10.1450.10">
    <property type="entry name" value="Tetraspanin"/>
    <property type="match status" value="1"/>
</dbReference>
<dbReference type="InterPro" id="IPR000830">
    <property type="entry name" value="Peripherin/rom-1"/>
</dbReference>
<keyword evidence="3 5" id="KW-1133">Transmembrane helix</keyword>
<evidence type="ECO:0000256" key="5">
    <source>
        <dbReference type="SAM" id="Phobius"/>
    </source>
</evidence>
<protein>
    <recommendedName>
        <fullName evidence="8">Tetraspanin</fullName>
    </recommendedName>
</protein>
<keyword evidence="2 5" id="KW-0812">Transmembrane</keyword>
<dbReference type="PRINTS" id="PR00218">
    <property type="entry name" value="PERIPHERNRDS"/>
</dbReference>
<dbReference type="GO" id="GO:0007601">
    <property type="term" value="P:visual perception"/>
    <property type="evidence" value="ECO:0007669"/>
    <property type="project" value="InterPro"/>
</dbReference>
<evidence type="ECO:0000256" key="3">
    <source>
        <dbReference type="ARBA" id="ARBA00022989"/>
    </source>
</evidence>
<dbReference type="AlphaFoldDB" id="A0AAD9NNG8"/>
<reference evidence="6" key="1">
    <citation type="journal article" date="2023" name="Mol. Biol. Evol.">
        <title>Third-Generation Sequencing Reveals the Adaptive Role of the Epigenome in Three Deep-Sea Polychaetes.</title>
        <authorList>
            <person name="Perez M."/>
            <person name="Aroh O."/>
            <person name="Sun Y."/>
            <person name="Lan Y."/>
            <person name="Juniper S.K."/>
            <person name="Young C.R."/>
            <person name="Angers B."/>
            <person name="Qian P.Y."/>
        </authorList>
    </citation>
    <scope>NUCLEOTIDE SEQUENCE</scope>
    <source>
        <strain evidence="6">R07B-5</strain>
    </source>
</reference>
<feature type="transmembrane region" description="Helical" evidence="5">
    <location>
        <begin position="246"/>
        <end position="267"/>
    </location>
</feature>